<dbReference type="AlphaFoldDB" id="A0AAE8HGZ5"/>
<evidence type="ECO:0000256" key="1">
    <source>
        <dbReference type="SAM" id="MobiDB-lite"/>
    </source>
</evidence>
<feature type="compositionally biased region" description="Basic and acidic residues" evidence="1">
    <location>
        <begin position="602"/>
        <end position="613"/>
    </location>
</feature>
<evidence type="ECO:0000313" key="4">
    <source>
        <dbReference type="Proteomes" id="UP000182085"/>
    </source>
</evidence>
<reference evidence="3 4" key="1">
    <citation type="submission" date="2016-10" db="EMBL/GenBank/DDBJ databases">
        <authorList>
            <person name="Varghese N."/>
            <person name="Submissions S."/>
        </authorList>
    </citation>
    <scope>NUCLEOTIDE SEQUENCE [LARGE SCALE GENOMIC DNA]</scope>
    <source>
        <strain evidence="3 4">BS2777</strain>
    </source>
</reference>
<dbReference type="InterPro" id="IPR001584">
    <property type="entry name" value="Integrase_cat-core"/>
</dbReference>
<evidence type="ECO:0000259" key="2">
    <source>
        <dbReference type="PROSITE" id="PS50994"/>
    </source>
</evidence>
<evidence type="ECO:0000313" key="3">
    <source>
        <dbReference type="EMBL" id="SDV15470.1"/>
    </source>
</evidence>
<feature type="compositionally biased region" description="Polar residues" evidence="1">
    <location>
        <begin position="629"/>
        <end position="641"/>
    </location>
</feature>
<dbReference type="PROSITE" id="PS50994">
    <property type="entry name" value="INTEGRASE"/>
    <property type="match status" value="1"/>
</dbReference>
<proteinExistence type="predicted"/>
<dbReference type="Proteomes" id="UP000182085">
    <property type="component" value="Chromosome I"/>
</dbReference>
<dbReference type="InterPro" id="IPR036397">
    <property type="entry name" value="RNaseH_sf"/>
</dbReference>
<dbReference type="EMBL" id="LT629801">
    <property type="protein sequence ID" value="SDV15470.1"/>
    <property type="molecule type" value="Genomic_DNA"/>
</dbReference>
<dbReference type="InterPro" id="IPR012337">
    <property type="entry name" value="RNaseH-like_sf"/>
</dbReference>
<name>A0AAE8HGZ5_9PSED</name>
<protein>
    <submittedName>
        <fullName evidence="3">Transposase</fullName>
    </submittedName>
</protein>
<dbReference type="GO" id="GO:0003676">
    <property type="term" value="F:nucleic acid binding"/>
    <property type="evidence" value="ECO:0007669"/>
    <property type="project" value="InterPro"/>
</dbReference>
<feature type="region of interest" description="Disordered" evidence="1">
    <location>
        <begin position="602"/>
        <end position="652"/>
    </location>
</feature>
<dbReference type="SUPFAM" id="SSF53098">
    <property type="entry name" value="Ribonuclease H-like"/>
    <property type="match status" value="1"/>
</dbReference>
<sequence length="652" mass="74362">MQIFSLKAKLAVSVKGVLMVLQRRLVDRRLLFFDELGEPTKLTEAEFYVGYEKREIEICADQPFLGEVPLVRNVAPDLTCFPASHSQEALRRRRYLEGVMGKDKSELPSEEIMLEELKKIAKLIGDTCAPSISTVRRWASRYIGNNIIRLVPKHNKKGRAAAITGELEGILGSVIDEHYLKDTRPKISKVIGEYHLRLEALNRERLPSEQFILPSGMTVRRYIAKLDPFLVDVARLGKHAANKKHRVAAGVLQVNQILERWEIDHTLLDVLLVDEETGLVIGRPYLTIVLDRYSRMIMGYLLHLSAPNTESVLRVIERSIRPKAELLQRFPKVKNEWRAHGMPARIVPDNAAEFHADDLILGFNDLGIEIMYPASRAPEMKGAVERFFSTQNLGLIHNLPGTTFSNIQEKGDYKSEKHACFTLSQLEAVVVKWIVDGYHQTPHRGLKKMTPAQAWAVDEAQTLVRLPVDLDALECILARRTSVKVHHYGIEVDSIGYHSAELAQLRLLLKPDEKVNVRYRDEAGHVWVHDRFRNVFLLVPVKDKRMIGKSREMWKAAQKALRDAGGEQPSFDELHRCYQELREDIDEARRSQKLRVRREAARAKLDREGRKAETNPPPVVVAEMEWVDRSSTPPTAPSTFKVSYRPPAGDRP</sequence>
<dbReference type="RefSeq" id="WP_083377927.1">
    <property type="nucleotide sequence ID" value="NZ_BAAAEG010000001.1"/>
</dbReference>
<organism evidence="3 4">
    <name type="scientific">Pseudomonas rhodesiae</name>
    <dbReference type="NCBI Taxonomy" id="76760"/>
    <lineage>
        <taxon>Bacteria</taxon>
        <taxon>Pseudomonadati</taxon>
        <taxon>Pseudomonadota</taxon>
        <taxon>Gammaproteobacteria</taxon>
        <taxon>Pseudomonadales</taxon>
        <taxon>Pseudomonadaceae</taxon>
        <taxon>Pseudomonas</taxon>
    </lineage>
</organism>
<dbReference type="Gene3D" id="3.30.420.10">
    <property type="entry name" value="Ribonuclease H-like superfamily/Ribonuclease H"/>
    <property type="match status" value="1"/>
</dbReference>
<gene>
    <name evidence="3" type="ORF">SAMN04490209_5011</name>
</gene>
<accession>A0AAE8HGZ5</accession>
<keyword evidence="4" id="KW-1185">Reference proteome</keyword>
<feature type="domain" description="Integrase catalytic" evidence="2">
    <location>
        <begin position="252"/>
        <end position="459"/>
    </location>
</feature>
<dbReference type="GO" id="GO:0015074">
    <property type="term" value="P:DNA integration"/>
    <property type="evidence" value="ECO:0007669"/>
    <property type="project" value="InterPro"/>
</dbReference>